<comment type="caution">
    <text evidence="2">The sequence shown here is derived from an EMBL/GenBank/DDBJ whole genome shotgun (WGS) entry which is preliminary data.</text>
</comment>
<dbReference type="PANTHER" id="PTHR34386">
    <property type="entry name" value="GLUTAREDOXIN"/>
    <property type="match status" value="1"/>
</dbReference>
<protein>
    <recommendedName>
        <fullName evidence="1">Glutaredoxin domain-containing protein</fullName>
    </recommendedName>
</protein>
<sequence>MTNVATVYSTTTCPYCTMMKNYLTEQNIEFEEVLLTTEEEKKKLVEETGQMGVPQTKLNGKWILGFNPEAVQEALKG</sequence>
<dbReference type="GO" id="GO:0009055">
    <property type="term" value="F:electron transfer activity"/>
    <property type="evidence" value="ECO:0007669"/>
    <property type="project" value="TreeGrafter"/>
</dbReference>
<dbReference type="GO" id="GO:0045454">
    <property type="term" value="P:cell redox homeostasis"/>
    <property type="evidence" value="ECO:0007669"/>
    <property type="project" value="TreeGrafter"/>
</dbReference>
<gene>
    <name evidence="2" type="ORF">SLU01_14940</name>
</gene>
<dbReference type="PANTHER" id="PTHR34386:SF1">
    <property type="entry name" value="GLUTAREDOXIN-LIKE PROTEIN NRDH"/>
    <property type="match status" value="1"/>
</dbReference>
<feature type="domain" description="Glutaredoxin" evidence="1">
    <location>
        <begin position="6"/>
        <end position="63"/>
    </location>
</feature>
<dbReference type="RefSeq" id="WP_147056879.1">
    <property type="nucleotide sequence ID" value="NZ_BJYL01000018.1"/>
</dbReference>
<dbReference type="OrthoDB" id="9795531at2"/>
<dbReference type="InterPro" id="IPR036249">
    <property type="entry name" value="Thioredoxin-like_sf"/>
</dbReference>
<dbReference type="CDD" id="cd02976">
    <property type="entry name" value="NrdH"/>
    <property type="match status" value="1"/>
</dbReference>
<dbReference type="EMBL" id="BJYL01000018">
    <property type="protein sequence ID" value="GEN83182.1"/>
    <property type="molecule type" value="Genomic_DNA"/>
</dbReference>
<keyword evidence="3" id="KW-1185">Reference proteome</keyword>
<dbReference type="Pfam" id="PF00462">
    <property type="entry name" value="Glutaredoxin"/>
    <property type="match status" value="1"/>
</dbReference>
<evidence type="ECO:0000259" key="1">
    <source>
        <dbReference type="Pfam" id="PF00462"/>
    </source>
</evidence>
<dbReference type="SUPFAM" id="SSF52833">
    <property type="entry name" value="Thioredoxin-like"/>
    <property type="match status" value="1"/>
</dbReference>
<proteinExistence type="predicted"/>
<organism evidence="2 3">
    <name type="scientific">Sporosarcina luteola</name>
    <dbReference type="NCBI Taxonomy" id="582850"/>
    <lineage>
        <taxon>Bacteria</taxon>
        <taxon>Bacillati</taxon>
        <taxon>Bacillota</taxon>
        <taxon>Bacilli</taxon>
        <taxon>Bacillales</taxon>
        <taxon>Caryophanaceae</taxon>
        <taxon>Sporosarcina</taxon>
    </lineage>
</organism>
<evidence type="ECO:0000313" key="2">
    <source>
        <dbReference type="EMBL" id="GEN83182.1"/>
    </source>
</evidence>
<accession>A0A511Z6V7</accession>
<name>A0A511Z6V7_9BACL</name>
<dbReference type="AlphaFoldDB" id="A0A511Z6V7"/>
<evidence type="ECO:0000313" key="3">
    <source>
        <dbReference type="Proteomes" id="UP000321901"/>
    </source>
</evidence>
<dbReference type="PROSITE" id="PS51354">
    <property type="entry name" value="GLUTAREDOXIN_2"/>
    <property type="match status" value="1"/>
</dbReference>
<dbReference type="InterPro" id="IPR051548">
    <property type="entry name" value="Grx-like_ET"/>
</dbReference>
<dbReference type="InterPro" id="IPR002109">
    <property type="entry name" value="Glutaredoxin"/>
</dbReference>
<dbReference type="Proteomes" id="UP000321901">
    <property type="component" value="Unassembled WGS sequence"/>
</dbReference>
<dbReference type="Gene3D" id="3.40.30.10">
    <property type="entry name" value="Glutaredoxin"/>
    <property type="match status" value="1"/>
</dbReference>
<reference evidence="2 3" key="1">
    <citation type="submission" date="2019-07" db="EMBL/GenBank/DDBJ databases">
        <title>Whole genome shotgun sequence of Sporosarcina luteola NBRC 105378.</title>
        <authorList>
            <person name="Hosoyama A."/>
            <person name="Uohara A."/>
            <person name="Ohji S."/>
            <person name="Ichikawa N."/>
        </authorList>
    </citation>
    <scope>NUCLEOTIDE SEQUENCE [LARGE SCALE GENOMIC DNA]</scope>
    <source>
        <strain evidence="2 3">NBRC 105378</strain>
    </source>
</reference>